<protein>
    <submittedName>
        <fullName evidence="1">Uncharacterized protein</fullName>
    </submittedName>
</protein>
<dbReference type="AlphaFoldDB" id="A0A642V1T5"/>
<dbReference type="VEuPathDB" id="FungiDB:TRICI_004138"/>
<dbReference type="Proteomes" id="UP000761534">
    <property type="component" value="Unassembled WGS sequence"/>
</dbReference>
<name>A0A642V1T5_9ASCO</name>
<organism evidence="1 2">
    <name type="scientific">Trichomonascus ciferrii</name>
    <dbReference type="NCBI Taxonomy" id="44093"/>
    <lineage>
        <taxon>Eukaryota</taxon>
        <taxon>Fungi</taxon>
        <taxon>Dikarya</taxon>
        <taxon>Ascomycota</taxon>
        <taxon>Saccharomycotina</taxon>
        <taxon>Dipodascomycetes</taxon>
        <taxon>Dipodascales</taxon>
        <taxon>Trichomonascaceae</taxon>
        <taxon>Trichomonascus</taxon>
        <taxon>Trichomonascus ciferrii complex</taxon>
    </lineage>
</organism>
<keyword evidence="2" id="KW-1185">Reference proteome</keyword>
<accession>A0A642V1T5</accession>
<evidence type="ECO:0000313" key="1">
    <source>
        <dbReference type="EMBL" id="KAA8910340.1"/>
    </source>
</evidence>
<sequence length="114" mass="11944">MITSKSVISTDLSEFHTPRPTGLVSLDAMGKDLCLLFVEASQIHGGAGGQPPANPNPVVVFWGHAPSPPGLAPLDAMGESLCLLFVEASQSHIGLQKACFCFTNVSPKLDNPDT</sequence>
<reference evidence="1" key="1">
    <citation type="journal article" date="2019" name="G3 (Bethesda)">
        <title>Genome Assemblies of Two Rare Opportunistic Yeast Pathogens: Diutina rugosa (syn. Candida rugosa) and Trichomonascus ciferrii (syn. Candida ciferrii).</title>
        <authorList>
            <person name="Mixao V."/>
            <person name="Saus E."/>
            <person name="Hansen A.P."/>
            <person name="Lass-Florl C."/>
            <person name="Gabaldon T."/>
        </authorList>
    </citation>
    <scope>NUCLEOTIDE SEQUENCE</scope>
    <source>
        <strain evidence="1">CBS 4856</strain>
    </source>
</reference>
<evidence type="ECO:0000313" key="2">
    <source>
        <dbReference type="Proteomes" id="UP000761534"/>
    </source>
</evidence>
<comment type="caution">
    <text evidence="1">The sequence shown here is derived from an EMBL/GenBank/DDBJ whole genome shotgun (WGS) entry which is preliminary data.</text>
</comment>
<dbReference type="EMBL" id="SWFS01000317">
    <property type="protein sequence ID" value="KAA8910340.1"/>
    <property type="molecule type" value="Genomic_DNA"/>
</dbReference>
<proteinExistence type="predicted"/>
<gene>
    <name evidence="1" type="ORF">TRICI_004138</name>
</gene>